<keyword evidence="3" id="KW-0479">Metal-binding</keyword>
<feature type="transmembrane region" description="Helical" evidence="9">
    <location>
        <begin position="278"/>
        <end position="299"/>
    </location>
</feature>
<evidence type="ECO:0000256" key="9">
    <source>
        <dbReference type="SAM" id="Phobius"/>
    </source>
</evidence>
<feature type="domain" description="RING-type" evidence="10">
    <location>
        <begin position="743"/>
        <end position="783"/>
    </location>
</feature>
<feature type="transmembrane region" description="Helical" evidence="9">
    <location>
        <begin position="521"/>
        <end position="540"/>
    </location>
</feature>
<keyword evidence="2 9" id="KW-0812">Transmembrane</keyword>
<reference evidence="11" key="1">
    <citation type="submission" date="2022-04" db="EMBL/GenBank/DDBJ databases">
        <authorList>
            <person name="Xu L."/>
            <person name="Lv Z."/>
        </authorList>
    </citation>
    <scope>NUCLEOTIDE SEQUENCE</scope>
    <source>
        <strain evidence="11">LV_2022a</strain>
    </source>
</reference>
<evidence type="ECO:0000256" key="1">
    <source>
        <dbReference type="ARBA" id="ARBA00004141"/>
    </source>
</evidence>
<dbReference type="SUPFAM" id="SSF57850">
    <property type="entry name" value="RING/U-box"/>
    <property type="match status" value="1"/>
</dbReference>
<feature type="transmembrane region" description="Helical" evidence="9">
    <location>
        <begin position="552"/>
        <end position="573"/>
    </location>
</feature>
<keyword evidence="12" id="KW-1185">Reference proteome</keyword>
<dbReference type="GO" id="GO:0061630">
    <property type="term" value="F:ubiquitin protein ligase activity"/>
    <property type="evidence" value="ECO:0007669"/>
    <property type="project" value="TreeGrafter"/>
</dbReference>
<evidence type="ECO:0000259" key="10">
    <source>
        <dbReference type="PROSITE" id="PS50089"/>
    </source>
</evidence>
<evidence type="ECO:0000256" key="8">
    <source>
        <dbReference type="PROSITE-ProRule" id="PRU00175"/>
    </source>
</evidence>
<dbReference type="AlphaFoldDB" id="A0AAE1ZCV0"/>
<proteinExistence type="predicted"/>
<keyword evidence="4 8" id="KW-0863">Zinc-finger</keyword>
<keyword evidence="6 9" id="KW-1133">Transmembrane helix</keyword>
<dbReference type="SMART" id="SM00184">
    <property type="entry name" value="RING"/>
    <property type="match status" value="1"/>
</dbReference>
<dbReference type="InterPro" id="IPR013083">
    <property type="entry name" value="Znf_RING/FYVE/PHD"/>
</dbReference>
<evidence type="ECO:0000313" key="12">
    <source>
        <dbReference type="Proteomes" id="UP001292079"/>
    </source>
</evidence>
<name>A0AAE1ZCV0_SCHME</name>
<evidence type="ECO:0000256" key="2">
    <source>
        <dbReference type="ARBA" id="ARBA00022692"/>
    </source>
</evidence>
<feature type="transmembrane region" description="Helical" evidence="9">
    <location>
        <begin position="480"/>
        <end position="501"/>
    </location>
</feature>
<dbReference type="Pfam" id="PF13705">
    <property type="entry name" value="TRC8_N"/>
    <property type="match status" value="1"/>
</dbReference>
<dbReference type="Pfam" id="PF13639">
    <property type="entry name" value="zf-RING_2"/>
    <property type="match status" value="1"/>
</dbReference>
<evidence type="ECO:0000256" key="7">
    <source>
        <dbReference type="ARBA" id="ARBA00023136"/>
    </source>
</evidence>
<dbReference type="GO" id="GO:0016020">
    <property type="term" value="C:membrane"/>
    <property type="evidence" value="ECO:0007669"/>
    <property type="project" value="UniProtKB-SubCell"/>
</dbReference>
<gene>
    <name evidence="11" type="ORF">MN116_004933</name>
</gene>
<dbReference type="PANTHER" id="PTHR22763:SF190">
    <property type="entry name" value="RING FINGER PROTEIN 24"/>
    <property type="match status" value="1"/>
</dbReference>
<feature type="transmembrane region" description="Helical" evidence="9">
    <location>
        <begin position="415"/>
        <end position="440"/>
    </location>
</feature>
<feature type="transmembrane region" description="Helical" evidence="9">
    <location>
        <begin position="158"/>
        <end position="177"/>
    </location>
</feature>
<dbReference type="PANTHER" id="PTHR22763">
    <property type="entry name" value="RING ZINC FINGER PROTEIN"/>
    <property type="match status" value="1"/>
</dbReference>
<evidence type="ECO:0000256" key="3">
    <source>
        <dbReference type="ARBA" id="ARBA00022723"/>
    </source>
</evidence>
<accession>A0AAE1ZCV0</accession>
<protein>
    <recommendedName>
        <fullName evidence="10">RING-type domain-containing protein</fullName>
    </recommendedName>
</protein>
<dbReference type="InterPro" id="IPR050731">
    <property type="entry name" value="HRD1_E3_ubiq-ligases"/>
</dbReference>
<dbReference type="InterPro" id="IPR025754">
    <property type="entry name" value="TRC8_N_dom"/>
</dbReference>
<sequence length="814" mass="92716">MFDSLSHIGDTFARLPFLFFIELVTTRRVTFLYDYWKCYSSWMASTCPSCLCLDESQMGFIITVGFIICTIASVIYIKGTFTVVYIVTNLLLVYIMFINYMSLLYTIALPTFPSTSLSSPHLPSLVKWHCILGCLLLSISLLFLLINSIFKRIPTYKFILIIILYSSVLFVSSLPAINKYSSTGLMRLDNAKLITVTTTSLSKHSFRTHVIYTLSNFSPTWLFYVYTMFKPNCCVKSLYYSSDVDCNSQSLCLSNDIPLLSLNKNDVIVSDSIYRHDMILLTCSYGLLCIYILLLLYCLNITNMYEIFITCINEELELYRFGIVEYITFHWNRLDVPQILMHFWSFKVMSVIILGPICWNIIPAGDTNVGDISAKIFNSSTLVDYSNPDVANQSTISVLRTRLFVGLFVHGSETWLSVCGAAAFFGVLATVFVSILVFILDPSGDGTGRLAMVVADAPADPHAWNVIDDPALALDQNDVIAVELLASTGWNCAVIFLFLAFQSDMPNLPPVYRALCSMYGIMVLLIACIHPIQALIKSFLLRLGIPGQQTNWLAHIRPLCFCVVLIFATFSMFTNLPKILTNDRLEYIRSMNHSENASYLAVLSHIGSSEETILARRLRIFLSGCQLLISLIVTLIEYAIYQYSYRYPNWTGFQPTIFWTRVISSVIDYLISLLSFLTICWLVFYDSIGLCRLFIICCYFSLVLYPSARRAYIWITWRILSTKRINDLPSPSKVHLERFGNTCPICYTEMTTNTSKITRCGHLYHSECLIQWMKRQLSCPICQSDLLSTRVTDRRRVTSYEMEETPDGDRDAQN</sequence>
<reference evidence="11" key="2">
    <citation type="journal article" date="2023" name="Infect Dis Poverty">
        <title>Chromosome-scale genome of the human blood fluke Schistosoma mekongi and its implications for public health.</title>
        <authorList>
            <person name="Zhou M."/>
            <person name="Xu L."/>
            <person name="Xu D."/>
            <person name="Chen W."/>
            <person name="Khan J."/>
            <person name="Hu Y."/>
            <person name="Huang H."/>
            <person name="Wei H."/>
            <person name="Zhang Y."/>
            <person name="Chusongsang P."/>
            <person name="Tanasarnprasert K."/>
            <person name="Hu X."/>
            <person name="Limpanont Y."/>
            <person name="Lv Z."/>
        </authorList>
    </citation>
    <scope>NUCLEOTIDE SEQUENCE</scope>
    <source>
        <strain evidence="11">LV_2022a</strain>
    </source>
</reference>
<feature type="transmembrane region" description="Helical" evidence="9">
    <location>
        <begin position="125"/>
        <end position="146"/>
    </location>
</feature>
<feature type="transmembrane region" description="Helical" evidence="9">
    <location>
        <begin position="58"/>
        <end position="77"/>
    </location>
</feature>
<evidence type="ECO:0000256" key="5">
    <source>
        <dbReference type="ARBA" id="ARBA00022833"/>
    </source>
</evidence>
<keyword evidence="5" id="KW-0862">Zinc</keyword>
<dbReference type="InterPro" id="IPR001841">
    <property type="entry name" value="Znf_RING"/>
</dbReference>
<dbReference type="Gene3D" id="3.30.40.10">
    <property type="entry name" value="Zinc/RING finger domain, C3HC4 (zinc finger)"/>
    <property type="match status" value="1"/>
</dbReference>
<dbReference type="GO" id="GO:0012505">
    <property type="term" value="C:endomembrane system"/>
    <property type="evidence" value="ECO:0007669"/>
    <property type="project" value="TreeGrafter"/>
</dbReference>
<comment type="subcellular location">
    <subcellularLocation>
        <location evidence="1">Membrane</location>
        <topology evidence="1">Multi-pass membrane protein</topology>
    </subcellularLocation>
</comment>
<dbReference type="Proteomes" id="UP001292079">
    <property type="component" value="Unassembled WGS sequence"/>
</dbReference>
<evidence type="ECO:0000256" key="4">
    <source>
        <dbReference type="ARBA" id="ARBA00022771"/>
    </source>
</evidence>
<feature type="transmembrane region" description="Helical" evidence="9">
    <location>
        <begin position="620"/>
        <end position="641"/>
    </location>
</feature>
<feature type="transmembrane region" description="Helical" evidence="9">
    <location>
        <begin position="84"/>
        <end position="105"/>
    </location>
</feature>
<dbReference type="EMBL" id="JALJAT010000003">
    <property type="protein sequence ID" value="KAK4471512.1"/>
    <property type="molecule type" value="Genomic_DNA"/>
</dbReference>
<keyword evidence="7 9" id="KW-0472">Membrane</keyword>
<dbReference type="GO" id="GO:0043161">
    <property type="term" value="P:proteasome-mediated ubiquitin-dependent protein catabolic process"/>
    <property type="evidence" value="ECO:0007669"/>
    <property type="project" value="TreeGrafter"/>
</dbReference>
<dbReference type="GO" id="GO:0008270">
    <property type="term" value="F:zinc ion binding"/>
    <property type="evidence" value="ECO:0007669"/>
    <property type="project" value="UniProtKB-KW"/>
</dbReference>
<organism evidence="11 12">
    <name type="scientific">Schistosoma mekongi</name>
    <name type="common">Parasitic worm</name>
    <dbReference type="NCBI Taxonomy" id="38744"/>
    <lineage>
        <taxon>Eukaryota</taxon>
        <taxon>Metazoa</taxon>
        <taxon>Spiralia</taxon>
        <taxon>Lophotrochozoa</taxon>
        <taxon>Platyhelminthes</taxon>
        <taxon>Trematoda</taxon>
        <taxon>Digenea</taxon>
        <taxon>Strigeidida</taxon>
        <taxon>Schistosomatoidea</taxon>
        <taxon>Schistosomatidae</taxon>
        <taxon>Schistosoma</taxon>
    </lineage>
</organism>
<dbReference type="PROSITE" id="PS50089">
    <property type="entry name" value="ZF_RING_2"/>
    <property type="match status" value="1"/>
</dbReference>
<comment type="caution">
    <text evidence="11">The sequence shown here is derived from an EMBL/GenBank/DDBJ whole genome shotgun (WGS) entry which is preliminary data.</text>
</comment>
<feature type="transmembrane region" description="Helical" evidence="9">
    <location>
        <begin position="662"/>
        <end position="684"/>
    </location>
</feature>
<evidence type="ECO:0000256" key="6">
    <source>
        <dbReference type="ARBA" id="ARBA00022989"/>
    </source>
</evidence>
<feature type="transmembrane region" description="Helical" evidence="9">
    <location>
        <begin position="690"/>
        <end position="708"/>
    </location>
</feature>
<evidence type="ECO:0000313" key="11">
    <source>
        <dbReference type="EMBL" id="KAK4471512.1"/>
    </source>
</evidence>